<accession>A0ABV3GU26</accession>
<gene>
    <name evidence="1" type="ORF">AB0I59_41645</name>
</gene>
<keyword evidence="2" id="KW-1185">Reference proteome</keyword>
<evidence type="ECO:0000313" key="1">
    <source>
        <dbReference type="EMBL" id="MEV0975134.1"/>
    </source>
</evidence>
<evidence type="ECO:0000313" key="2">
    <source>
        <dbReference type="Proteomes" id="UP001551675"/>
    </source>
</evidence>
<proteinExistence type="predicted"/>
<comment type="caution">
    <text evidence="1">The sequence shown here is derived from an EMBL/GenBank/DDBJ whole genome shotgun (WGS) entry which is preliminary data.</text>
</comment>
<reference evidence="1 2" key="1">
    <citation type="submission" date="2024-06" db="EMBL/GenBank/DDBJ databases">
        <title>The Natural Products Discovery Center: Release of the First 8490 Sequenced Strains for Exploring Actinobacteria Biosynthetic Diversity.</title>
        <authorList>
            <person name="Kalkreuter E."/>
            <person name="Kautsar S.A."/>
            <person name="Yang D."/>
            <person name="Bader C.D."/>
            <person name="Teijaro C.N."/>
            <person name="Fluegel L."/>
            <person name="Davis C.M."/>
            <person name="Simpson J.R."/>
            <person name="Lauterbach L."/>
            <person name="Steele A.D."/>
            <person name="Gui C."/>
            <person name="Meng S."/>
            <person name="Li G."/>
            <person name="Viehrig K."/>
            <person name="Ye F."/>
            <person name="Su P."/>
            <person name="Kiefer A.F."/>
            <person name="Nichols A."/>
            <person name="Cepeda A.J."/>
            <person name="Yan W."/>
            <person name="Fan B."/>
            <person name="Jiang Y."/>
            <person name="Adhikari A."/>
            <person name="Zheng C.-J."/>
            <person name="Schuster L."/>
            <person name="Cowan T.M."/>
            <person name="Smanski M.J."/>
            <person name="Chevrette M.G."/>
            <person name="De Carvalho L.P.S."/>
            <person name="Shen B."/>
        </authorList>
    </citation>
    <scope>NUCLEOTIDE SEQUENCE [LARGE SCALE GENOMIC DNA]</scope>
    <source>
        <strain evidence="1 2">NPDC050100</strain>
    </source>
</reference>
<dbReference type="Proteomes" id="UP001551675">
    <property type="component" value="Unassembled WGS sequence"/>
</dbReference>
<dbReference type="EMBL" id="JBFALK010000045">
    <property type="protein sequence ID" value="MEV0975134.1"/>
    <property type="molecule type" value="Genomic_DNA"/>
</dbReference>
<dbReference type="RefSeq" id="WP_061261632.1">
    <property type="nucleotide sequence ID" value="NZ_JBFALK010000045.1"/>
</dbReference>
<protein>
    <submittedName>
        <fullName evidence="1">Uncharacterized protein</fullName>
    </submittedName>
</protein>
<organism evidence="1 2">
    <name type="scientific">Microtetraspora glauca</name>
    <dbReference type="NCBI Taxonomy" id="1996"/>
    <lineage>
        <taxon>Bacteria</taxon>
        <taxon>Bacillati</taxon>
        <taxon>Actinomycetota</taxon>
        <taxon>Actinomycetes</taxon>
        <taxon>Streptosporangiales</taxon>
        <taxon>Streptosporangiaceae</taxon>
        <taxon>Microtetraspora</taxon>
    </lineage>
</organism>
<sequence length="66" mass="7336">MVGLPALLDFFADLVITGTVLGLDHTSEQADVEERLGRDRPFKAPSGMISDFGLVEFGWWRGRGWV</sequence>
<name>A0ABV3GU26_MICGL</name>